<name>X1GY74_9ZZZZ</name>
<dbReference type="NCBIfam" id="TIGR03804">
    <property type="entry name" value="para_beta_helix"/>
    <property type="match status" value="3"/>
</dbReference>
<evidence type="ECO:0000313" key="2">
    <source>
        <dbReference type="EMBL" id="GAH49810.1"/>
    </source>
</evidence>
<sequence length="185" mass="20847">PSDAGQIFLIGCNRVTVSDMNINNTDWALTLFESHDCIIQKSNFSNNQWHGVYMLGSNGNTFENNTLSSNVDYGFQADECNMNLIKNNIFNGNTWIGLSLYHSCDSNIISGNVIDLNCSRTILEHPCSGIWLRSYCFGNTIKDNKISNCQIGIWIGRSHHNIVKNNLINDCHLITTQNSNRTPRK</sequence>
<feature type="domain" description="Periplasmic copper-binding protein NosD beta helix" evidence="1">
    <location>
        <begin position="133"/>
        <end position="171"/>
    </location>
</feature>
<proteinExistence type="predicted"/>
<evidence type="ECO:0000259" key="1">
    <source>
        <dbReference type="Pfam" id="PF05048"/>
    </source>
</evidence>
<dbReference type="Gene3D" id="2.160.20.10">
    <property type="entry name" value="Single-stranded right-handed beta-helix, Pectin lyase-like"/>
    <property type="match status" value="1"/>
</dbReference>
<protein>
    <recommendedName>
        <fullName evidence="1">Periplasmic copper-binding protein NosD beta helix domain-containing protein</fullName>
    </recommendedName>
</protein>
<dbReference type="Pfam" id="PF05048">
    <property type="entry name" value="NosD"/>
    <property type="match status" value="2"/>
</dbReference>
<dbReference type="InterPro" id="IPR012334">
    <property type="entry name" value="Pectin_lyas_fold"/>
</dbReference>
<comment type="caution">
    <text evidence="2">The sequence shown here is derived from an EMBL/GenBank/DDBJ whole genome shotgun (WGS) entry which is preliminary data.</text>
</comment>
<dbReference type="AlphaFoldDB" id="X1GY74"/>
<feature type="non-terminal residue" evidence="2">
    <location>
        <position position="1"/>
    </location>
</feature>
<dbReference type="SMART" id="SM00710">
    <property type="entry name" value="PbH1"/>
    <property type="match status" value="7"/>
</dbReference>
<gene>
    <name evidence="2" type="ORF">S03H2_29594</name>
</gene>
<feature type="domain" description="Periplasmic copper-binding protein NosD beta helix" evidence="1">
    <location>
        <begin position="6"/>
        <end position="119"/>
    </location>
</feature>
<dbReference type="EMBL" id="BARU01017873">
    <property type="protein sequence ID" value="GAH49810.1"/>
    <property type="molecule type" value="Genomic_DNA"/>
</dbReference>
<dbReference type="SUPFAM" id="SSF51126">
    <property type="entry name" value="Pectin lyase-like"/>
    <property type="match status" value="1"/>
</dbReference>
<dbReference type="InterPro" id="IPR006626">
    <property type="entry name" value="PbH1"/>
</dbReference>
<dbReference type="InterPro" id="IPR022441">
    <property type="entry name" value="Para_beta_helix_rpt-2"/>
</dbReference>
<dbReference type="InterPro" id="IPR011050">
    <property type="entry name" value="Pectin_lyase_fold/virulence"/>
</dbReference>
<organism evidence="2">
    <name type="scientific">marine sediment metagenome</name>
    <dbReference type="NCBI Taxonomy" id="412755"/>
    <lineage>
        <taxon>unclassified sequences</taxon>
        <taxon>metagenomes</taxon>
        <taxon>ecological metagenomes</taxon>
    </lineage>
</organism>
<reference evidence="2" key="1">
    <citation type="journal article" date="2014" name="Front. Microbiol.">
        <title>High frequency of phylogenetically diverse reductive dehalogenase-homologous genes in deep subseafloor sedimentary metagenomes.</title>
        <authorList>
            <person name="Kawai M."/>
            <person name="Futagami T."/>
            <person name="Toyoda A."/>
            <person name="Takaki Y."/>
            <person name="Nishi S."/>
            <person name="Hori S."/>
            <person name="Arai W."/>
            <person name="Tsubouchi T."/>
            <person name="Morono Y."/>
            <person name="Uchiyama I."/>
            <person name="Ito T."/>
            <person name="Fujiyama A."/>
            <person name="Inagaki F."/>
            <person name="Takami H."/>
        </authorList>
    </citation>
    <scope>NUCLEOTIDE SEQUENCE</scope>
    <source>
        <strain evidence="2">Expedition CK06-06</strain>
    </source>
</reference>
<dbReference type="InterPro" id="IPR007742">
    <property type="entry name" value="NosD_dom"/>
</dbReference>
<accession>X1GY74</accession>